<gene>
    <name evidence="1" type="ORF">IAR55_002950</name>
</gene>
<evidence type="ECO:0000313" key="1">
    <source>
        <dbReference type="EMBL" id="KAK8858721.1"/>
    </source>
</evidence>
<protein>
    <recommendedName>
        <fullName evidence="3">Pentatricopeptide repeat domain-containing protein</fullName>
    </recommendedName>
</protein>
<sequence length="872" mass="98802">MKRIKLPGCVCPFCHRWNLLTSDVRSAGLGWTIGPPTPIRSTSRSISPCGLKQGPNLTFFCPSASIRRSVITLPGRSHSTPILAPSSTLQVLLDDPASDIRTILTALKSDTDLVSAQYLVAILRRPSDPSSIIRLMPSIIHDVATRSMEDSRSTFKLLVRHIGQHKMLALLPTIVDLFLRTTDSEMETGEVRDVEEIGKWYDEFVSSLRYFGKTTARRQDRQHIDPLPSPVRHEVTKIVKHFLDILSRLPSSSDPEAQPRLPNRFMSRLLVQRYMSPELRRLLLPHTSQHKIQLRPSEWHQFMLSALEEKDFESAHRFHAKKTAAIGRLLDDKNTGDLKFSEREDGATLSTQETPLTKAGRAQLKTLVDTIGSLVLTRNGRTWSELLATFEQFLLPSNPERPHHHSLQTDKLRRYAWSILLSRSSRDRHVKSEALIEMASSMPGSALVGHTLTPVMHGLLQRGAALEAWEIWRDLVQKERDASPSLKGMFVDCVTLGVATEVCHAVTNLDAAVALVDTWAHRPWMSEPNGSTTANSIQLDTQNINILLNVCRLEGRPSIAFRLWISALPRYGVHLDDISLTLLIDIARYCTINREDGKPDDLFRIRLRQMADEFRLRRKPSEKEELDDDFGGKYDAYDSMGFAKGSTAVLLDPPRYAWWDEFPNEKPWQRARRIVRQIVLGNWPHLRNVKSPLDVVQHGAFDSISSFFGGAGGGHVHRKVDHKEAMESTTTASTAILPSVTARYTHIIPTSNTFQSYISLLGYFKRHDDIPVVLAWMRSLSINPTWTTLQMALTYICEAEGPRRWIRGWGENGETALVRDEEIMRRWLEEWLGDGYEDDGRGQGGRRKVVPTEGDVAAHRRKLLERKEDLTA</sequence>
<comment type="caution">
    <text evidence="1">The sequence shown here is derived from an EMBL/GenBank/DDBJ whole genome shotgun (WGS) entry which is preliminary data.</text>
</comment>
<dbReference type="RefSeq" id="XP_066803562.1">
    <property type="nucleotide sequence ID" value="XM_066946061.1"/>
</dbReference>
<accession>A0AAW0YT03</accession>
<dbReference type="EMBL" id="JBCAWK010000005">
    <property type="protein sequence ID" value="KAK8858721.1"/>
    <property type="molecule type" value="Genomic_DNA"/>
</dbReference>
<evidence type="ECO:0000313" key="2">
    <source>
        <dbReference type="Proteomes" id="UP001388673"/>
    </source>
</evidence>
<organism evidence="1 2">
    <name type="scientific">Kwoniella newhampshirensis</name>
    <dbReference type="NCBI Taxonomy" id="1651941"/>
    <lineage>
        <taxon>Eukaryota</taxon>
        <taxon>Fungi</taxon>
        <taxon>Dikarya</taxon>
        <taxon>Basidiomycota</taxon>
        <taxon>Agaricomycotina</taxon>
        <taxon>Tremellomycetes</taxon>
        <taxon>Tremellales</taxon>
        <taxon>Cryptococcaceae</taxon>
        <taxon>Kwoniella</taxon>
    </lineage>
</organism>
<dbReference type="AlphaFoldDB" id="A0AAW0YT03"/>
<reference evidence="1 2" key="1">
    <citation type="journal article" date="2024" name="bioRxiv">
        <title>Comparative genomics of Cryptococcus and Kwoniella reveals pathogenesis evolution and contrasting karyotype dynamics via intercentromeric recombination or chromosome fusion.</title>
        <authorList>
            <person name="Coelho M.A."/>
            <person name="David-Palma M."/>
            <person name="Shea T."/>
            <person name="Bowers K."/>
            <person name="McGinley-Smith S."/>
            <person name="Mohammad A.W."/>
            <person name="Gnirke A."/>
            <person name="Yurkov A.M."/>
            <person name="Nowrousian M."/>
            <person name="Sun S."/>
            <person name="Cuomo C.A."/>
            <person name="Heitman J."/>
        </authorList>
    </citation>
    <scope>NUCLEOTIDE SEQUENCE [LARGE SCALE GENOMIC DNA]</scope>
    <source>
        <strain evidence="1 2">CBS 13917</strain>
    </source>
</reference>
<dbReference type="KEGG" id="kne:92180208"/>
<dbReference type="Proteomes" id="UP001388673">
    <property type="component" value="Unassembled WGS sequence"/>
</dbReference>
<name>A0AAW0YT03_9TREE</name>
<keyword evidence="2" id="KW-1185">Reference proteome</keyword>
<evidence type="ECO:0008006" key="3">
    <source>
        <dbReference type="Google" id="ProtNLM"/>
    </source>
</evidence>
<proteinExistence type="predicted"/>
<dbReference type="GeneID" id="92180208"/>